<evidence type="ECO:0000256" key="12">
    <source>
        <dbReference type="ARBA" id="ARBA00022729"/>
    </source>
</evidence>
<dbReference type="GO" id="GO:0019333">
    <property type="term" value="P:denitrification pathway"/>
    <property type="evidence" value="ECO:0007669"/>
    <property type="project" value="UniProtKB-UniPathway"/>
</dbReference>
<evidence type="ECO:0000256" key="18">
    <source>
        <dbReference type="ARBA" id="ARBA00032847"/>
    </source>
</evidence>
<dbReference type="GO" id="GO:0016020">
    <property type="term" value="C:membrane"/>
    <property type="evidence" value="ECO:0007669"/>
    <property type="project" value="InterPro"/>
</dbReference>
<evidence type="ECO:0000256" key="6">
    <source>
        <dbReference type="ARBA" id="ARBA00006790"/>
    </source>
</evidence>
<dbReference type="InterPro" id="IPR034205">
    <property type="entry name" value="N2OR_C"/>
</dbReference>
<dbReference type="InterPro" id="IPR006311">
    <property type="entry name" value="TAT_signal"/>
</dbReference>
<dbReference type="GO" id="GO:0005509">
    <property type="term" value="F:calcium ion binding"/>
    <property type="evidence" value="ECO:0007669"/>
    <property type="project" value="InterPro"/>
</dbReference>
<evidence type="ECO:0000256" key="17">
    <source>
        <dbReference type="ARBA" id="ARBA00031077"/>
    </source>
</evidence>
<dbReference type="Gene3D" id="2.60.40.420">
    <property type="entry name" value="Cupredoxins - blue copper proteins"/>
    <property type="match status" value="1"/>
</dbReference>
<dbReference type="GO" id="GO:0042597">
    <property type="term" value="C:periplasmic space"/>
    <property type="evidence" value="ECO:0007669"/>
    <property type="project" value="UniProtKB-SubCell"/>
</dbReference>
<evidence type="ECO:0000256" key="8">
    <source>
        <dbReference type="ARBA" id="ARBA00011738"/>
    </source>
</evidence>
<dbReference type="PROSITE" id="PS51318">
    <property type="entry name" value="TAT"/>
    <property type="match status" value="1"/>
</dbReference>
<evidence type="ECO:0000256" key="3">
    <source>
        <dbReference type="ARBA" id="ARBA00003034"/>
    </source>
</evidence>
<dbReference type="PANTHER" id="PTHR42838:SF2">
    <property type="entry name" value="NITROUS-OXIDE REDUCTASE"/>
    <property type="match status" value="1"/>
</dbReference>
<keyword evidence="14" id="KW-0106">Calcium</keyword>
<evidence type="ECO:0000313" key="22">
    <source>
        <dbReference type="EMBL" id="RRN44211.1"/>
    </source>
</evidence>
<feature type="compositionally biased region" description="Low complexity" evidence="20">
    <location>
        <begin position="45"/>
        <end position="66"/>
    </location>
</feature>
<gene>
    <name evidence="22" type="ORF">EHV23_12760</name>
</gene>
<dbReference type="InterPro" id="IPR002429">
    <property type="entry name" value="CcO_II-like_C"/>
</dbReference>
<dbReference type="PROSITE" id="PS50857">
    <property type="entry name" value="COX2_CUA"/>
    <property type="match status" value="1"/>
</dbReference>
<evidence type="ECO:0000259" key="21">
    <source>
        <dbReference type="PROSITE" id="PS50857"/>
    </source>
</evidence>
<reference evidence="22 23" key="1">
    <citation type="submission" date="2018-11" db="EMBL/GenBank/DDBJ databases">
        <title>Genome sequencing of Lautropia sp. KCOM 2505 (= ChDC F240).</title>
        <authorList>
            <person name="Kook J.-K."/>
            <person name="Park S.-N."/>
            <person name="Lim Y.K."/>
        </authorList>
    </citation>
    <scope>NUCLEOTIDE SEQUENCE [LARGE SCALE GENOMIC DNA]</scope>
    <source>
        <strain evidence="22 23">KCOM 2505</strain>
    </source>
</reference>
<feature type="domain" description="Cytochrome oxidase subunit II copper A binding" evidence="21">
    <location>
        <begin position="556"/>
        <end position="652"/>
    </location>
</feature>
<dbReference type="UniPathway" id="UPA00652">
    <property type="reaction ID" value="UER00709"/>
</dbReference>
<dbReference type="NCBIfam" id="TIGR04244">
    <property type="entry name" value="nitrous_NosZ_RR"/>
    <property type="match status" value="1"/>
</dbReference>
<proteinExistence type="inferred from homology"/>
<evidence type="ECO:0000256" key="14">
    <source>
        <dbReference type="ARBA" id="ARBA00022837"/>
    </source>
</evidence>
<dbReference type="InterPro" id="IPR041114">
    <property type="entry name" value="Nos_propeller"/>
</dbReference>
<evidence type="ECO:0000256" key="20">
    <source>
        <dbReference type="SAM" id="MobiDB-lite"/>
    </source>
</evidence>
<keyword evidence="16" id="KW-0186">Copper</keyword>
<evidence type="ECO:0000256" key="15">
    <source>
        <dbReference type="ARBA" id="ARBA00023002"/>
    </source>
</evidence>
<evidence type="ECO:0000256" key="19">
    <source>
        <dbReference type="ARBA" id="ARBA00049555"/>
    </source>
</evidence>
<keyword evidence="23" id="KW-1185">Reference proteome</keyword>
<dbReference type="InterPro" id="IPR011045">
    <property type="entry name" value="N2O_reductase_N"/>
</dbReference>
<feature type="region of interest" description="Disordered" evidence="20">
    <location>
        <begin position="44"/>
        <end position="74"/>
    </location>
</feature>
<dbReference type="GO" id="GO:0005507">
    <property type="term" value="F:copper ion binding"/>
    <property type="evidence" value="ECO:0007669"/>
    <property type="project" value="InterPro"/>
</dbReference>
<accession>A0A3R8LQX1</accession>
<keyword evidence="15 22" id="KW-0560">Oxidoreductase</keyword>
<dbReference type="OrthoDB" id="9759695at2"/>
<dbReference type="CDD" id="cd04223">
    <property type="entry name" value="N2OR_C"/>
    <property type="match status" value="1"/>
</dbReference>
<comment type="function">
    <text evidence="3">Nitrous-oxide reductase is part of a bacterial respiratory system which is activated under anaerobic conditions in the presence of nitrate or nitrous oxide.</text>
</comment>
<dbReference type="InterPro" id="IPR008972">
    <property type="entry name" value="Cupredoxin"/>
</dbReference>
<dbReference type="SUPFAM" id="SSF50974">
    <property type="entry name" value="Nitrous oxide reductase, N-terminal domain"/>
    <property type="match status" value="1"/>
</dbReference>
<evidence type="ECO:0000313" key="23">
    <source>
        <dbReference type="Proteomes" id="UP000270261"/>
    </source>
</evidence>
<evidence type="ECO:0000256" key="5">
    <source>
        <dbReference type="ARBA" id="ARBA00004779"/>
    </source>
</evidence>
<dbReference type="Gene3D" id="2.130.10.10">
    <property type="entry name" value="YVTN repeat-like/Quinoprotein amine dehydrogenase"/>
    <property type="match status" value="1"/>
</dbReference>
<evidence type="ECO:0000256" key="11">
    <source>
        <dbReference type="ARBA" id="ARBA00022723"/>
    </source>
</evidence>
<dbReference type="EMBL" id="RRUE01000002">
    <property type="protein sequence ID" value="RRN44211.1"/>
    <property type="molecule type" value="Genomic_DNA"/>
</dbReference>
<comment type="pathway">
    <text evidence="5">Nitrogen metabolism; nitrate reduction (denitrification); dinitrogen from nitrate: step 4/4.</text>
</comment>
<comment type="catalytic activity">
    <reaction evidence="19">
        <text>N2 + 2 Fe(III)-[cytochrome c] + H2O = nitrous oxide + 2 Fe(II)-[cytochrome c] + 2 H(+)</text>
        <dbReference type="Rhea" id="RHEA:43108"/>
        <dbReference type="Rhea" id="RHEA-COMP:10350"/>
        <dbReference type="Rhea" id="RHEA-COMP:14399"/>
        <dbReference type="ChEBI" id="CHEBI:15377"/>
        <dbReference type="ChEBI" id="CHEBI:15378"/>
        <dbReference type="ChEBI" id="CHEBI:17045"/>
        <dbReference type="ChEBI" id="CHEBI:17997"/>
        <dbReference type="ChEBI" id="CHEBI:29033"/>
        <dbReference type="ChEBI" id="CHEBI:29034"/>
        <dbReference type="EC" id="1.7.2.4"/>
    </reaction>
</comment>
<dbReference type="InterPro" id="IPR041142">
    <property type="entry name" value="NOS_propeller_2"/>
</dbReference>
<evidence type="ECO:0000256" key="7">
    <source>
        <dbReference type="ARBA" id="ARBA00010372"/>
    </source>
</evidence>
<evidence type="ECO:0000256" key="4">
    <source>
        <dbReference type="ARBA" id="ARBA00004418"/>
    </source>
</evidence>
<keyword evidence="13" id="KW-0574">Periplasm</keyword>
<dbReference type="SUPFAM" id="SSF49503">
    <property type="entry name" value="Cupredoxins"/>
    <property type="match status" value="1"/>
</dbReference>
<dbReference type="Pfam" id="PF18793">
    <property type="entry name" value="nos_propeller_2"/>
    <property type="match status" value="1"/>
</dbReference>
<comment type="subcellular location">
    <subcellularLocation>
        <location evidence="4">Periplasm</location>
    </subcellularLocation>
</comment>
<dbReference type="Pfam" id="PF18764">
    <property type="entry name" value="nos_propeller"/>
    <property type="match status" value="1"/>
</dbReference>
<dbReference type="Proteomes" id="UP000270261">
    <property type="component" value="Unassembled WGS sequence"/>
</dbReference>
<comment type="similarity">
    <text evidence="6">In the C-terminal section; belongs to the cytochrome c oxidase subunit 2 family.</text>
</comment>
<keyword evidence="12" id="KW-0732">Signal</keyword>
<dbReference type="PANTHER" id="PTHR42838">
    <property type="entry name" value="CYTOCHROME C OXIDASE SUBUNIT II"/>
    <property type="match status" value="1"/>
</dbReference>
<dbReference type="RefSeq" id="WP_125096406.1">
    <property type="nucleotide sequence ID" value="NZ_RRUE01000002.1"/>
</dbReference>
<dbReference type="InterPro" id="IPR023644">
    <property type="entry name" value="NO_Rdtase"/>
</dbReference>
<protein>
    <recommendedName>
        <fullName evidence="10">Nitrous-oxide reductase</fullName>
        <ecNumber evidence="9">1.7.2.4</ecNumber>
    </recommendedName>
    <alternativeName>
        <fullName evidence="17">N(2)OR</fullName>
    </alternativeName>
    <alternativeName>
        <fullName evidence="18">N2O reductase</fullName>
    </alternativeName>
</protein>
<comment type="cofactor">
    <cofactor evidence="2">
        <name>Cu cation</name>
        <dbReference type="ChEBI" id="CHEBI:23378"/>
    </cofactor>
</comment>
<evidence type="ECO:0000256" key="10">
    <source>
        <dbReference type="ARBA" id="ARBA00016560"/>
    </source>
</evidence>
<evidence type="ECO:0000256" key="1">
    <source>
        <dbReference type="ARBA" id="ARBA00001913"/>
    </source>
</evidence>
<evidence type="ECO:0000256" key="13">
    <source>
        <dbReference type="ARBA" id="ARBA00022764"/>
    </source>
</evidence>
<dbReference type="InterPro" id="IPR015943">
    <property type="entry name" value="WD40/YVTN_repeat-like_dom_sf"/>
</dbReference>
<dbReference type="AlphaFoldDB" id="A0A3R8LQX1"/>
<dbReference type="GO" id="GO:0050304">
    <property type="term" value="F:nitrous-oxide reductase activity"/>
    <property type="evidence" value="ECO:0007669"/>
    <property type="project" value="UniProtKB-EC"/>
</dbReference>
<dbReference type="Pfam" id="PF13473">
    <property type="entry name" value="Cupredoxin_1"/>
    <property type="match status" value="1"/>
</dbReference>
<dbReference type="InterPro" id="IPR051403">
    <property type="entry name" value="NosZ/Cyto_c_oxidase_sub2"/>
</dbReference>
<keyword evidence="11" id="KW-0479">Metal-binding</keyword>
<evidence type="ECO:0000256" key="16">
    <source>
        <dbReference type="ARBA" id="ARBA00023008"/>
    </source>
</evidence>
<dbReference type="InterPro" id="IPR028096">
    <property type="entry name" value="EfeO_Cupredoxin"/>
</dbReference>
<evidence type="ECO:0000256" key="2">
    <source>
        <dbReference type="ARBA" id="ARBA00001935"/>
    </source>
</evidence>
<comment type="cofactor">
    <cofactor evidence="1">
        <name>Ca(2+)</name>
        <dbReference type="ChEBI" id="CHEBI:29108"/>
    </cofactor>
</comment>
<comment type="subunit">
    <text evidence="8">Homodimer.</text>
</comment>
<organism evidence="22 23">
    <name type="scientific">Lautropia dentalis</name>
    <dbReference type="NCBI Taxonomy" id="2490857"/>
    <lineage>
        <taxon>Bacteria</taxon>
        <taxon>Pseudomonadati</taxon>
        <taxon>Pseudomonadota</taxon>
        <taxon>Betaproteobacteria</taxon>
        <taxon>Burkholderiales</taxon>
        <taxon>Burkholderiaceae</taxon>
        <taxon>Lautropia</taxon>
    </lineage>
</organism>
<dbReference type="GO" id="GO:0004129">
    <property type="term" value="F:cytochrome-c oxidase activity"/>
    <property type="evidence" value="ECO:0007669"/>
    <property type="project" value="InterPro"/>
</dbReference>
<dbReference type="EC" id="1.7.2.4" evidence="9"/>
<sequence length="652" mass="71960">MSLKAQDPHIEKEPAGIGRRRFLNAAAALGIGSVTLAGCKEESKPAQGGAAAGGAAPAHGAEAPHQGGAGPVHIPPGQLDTHYGLWSSGHTGDARVIGIPSGRELLRMPCFVPDPLTGWGITNESKAVMGTKPDGTLEYVVGDTHHMQASYKDGIYDGKYCWINDKINARIARFRLDYFVCDKITKLPNVQGFHGIFPDKRDPVDPAINYTTRVFCGQEFRIPMPNHGKDLEDTEKYGALFTCVDALTMDVKWQARINGNCDLVATSFDGKLAATNQYNLEEADFYAEMMSRERDACLFFHVARIEQAIKDGKFTHIGDSKVPVVDCRVENNKDPKSAMVVRVSVPKNPHGVNASPDGKYFVCSGKLSPTCTVIDLQKVLDWFDGKLDDPDKSIVAEPEVGLGPLHTTFDGRGNAYTTLFLDSQVCKWNIEKAIKKYAGDKTVNPIVHKIDVMYQPGHINATCAETKAADGIWMAVGNKFSKDRFLPVGPLHPENDQLLDITGEQMILAHDNAVRPEPHDFVILPRDWLHPKQVYNLDDFPLATKSQADTGVTRNGKKVTVRITSVAPAYEPTEFNVKVGDEVTLILTNLDKVEDLTHGFAIPEYNIQFIVNPQETKSVTFKIDKPGVFWYYCTNFCHALHLEMRGRMIVEP</sequence>
<name>A0A3R8LQX1_9BURK</name>
<comment type="similarity">
    <text evidence="7">Belongs to the NosZ family.</text>
</comment>
<evidence type="ECO:0000256" key="9">
    <source>
        <dbReference type="ARBA" id="ARBA00011896"/>
    </source>
</evidence>
<comment type="caution">
    <text evidence="22">The sequence shown here is derived from an EMBL/GenBank/DDBJ whole genome shotgun (WGS) entry which is preliminary data.</text>
</comment>